<reference evidence="2" key="2">
    <citation type="submission" date="2023-06" db="EMBL/GenBank/DDBJ databases">
        <authorList>
            <consortium name="Lawrence Berkeley National Laboratory"/>
            <person name="Haridas S."/>
            <person name="Hensen N."/>
            <person name="Bonometti L."/>
            <person name="Westerberg I."/>
            <person name="Brannstrom I.O."/>
            <person name="Guillou S."/>
            <person name="Cros-Aarteil S."/>
            <person name="Calhoun S."/>
            <person name="Kuo A."/>
            <person name="Mondo S."/>
            <person name="Pangilinan J."/>
            <person name="Riley R."/>
            <person name="Labutti K."/>
            <person name="Andreopoulos B."/>
            <person name="Lipzen A."/>
            <person name="Chen C."/>
            <person name="Yanf M."/>
            <person name="Daum C."/>
            <person name="Ng V."/>
            <person name="Clum A."/>
            <person name="Steindorff A."/>
            <person name="Ohm R."/>
            <person name="Martin F."/>
            <person name="Silar P."/>
            <person name="Natvig D."/>
            <person name="Lalanne C."/>
            <person name="Gautier V."/>
            <person name="Ament-Velasquez S.L."/>
            <person name="Kruys A."/>
            <person name="Hutchinson M.I."/>
            <person name="Powell A.J."/>
            <person name="Barry K."/>
            <person name="Miller A.N."/>
            <person name="Grigoriev I.V."/>
            <person name="Debuchy R."/>
            <person name="Gladieux P."/>
            <person name="Thoren M.H."/>
            <person name="Johannesson H."/>
        </authorList>
    </citation>
    <scope>NUCLEOTIDE SEQUENCE</scope>
    <source>
        <strain evidence="2">CBS 118394</strain>
    </source>
</reference>
<protein>
    <submittedName>
        <fullName evidence="2">Uncharacterized protein</fullName>
    </submittedName>
</protein>
<dbReference type="Proteomes" id="UP001283341">
    <property type="component" value="Unassembled WGS sequence"/>
</dbReference>
<evidence type="ECO:0000256" key="1">
    <source>
        <dbReference type="SAM" id="MobiDB-lite"/>
    </source>
</evidence>
<accession>A0AAE0IQQ1</accession>
<gene>
    <name evidence="2" type="ORF">B0H66DRAFT_18261</name>
</gene>
<reference evidence="2" key="1">
    <citation type="journal article" date="2023" name="Mol. Phylogenet. Evol.">
        <title>Genome-scale phylogeny and comparative genomics of the fungal order Sordariales.</title>
        <authorList>
            <person name="Hensen N."/>
            <person name="Bonometti L."/>
            <person name="Westerberg I."/>
            <person name="Brannstrom I.O."/>
            <person name="Guillou S."/>
            <person name="Cros-Aarteil S."/>
            <person name="Calhoun S."/>
            <person name="Haridas S."/>
            <person name="Kuo A."/>
            <person name="Mondo S."/>
            <person name="Pangilinan J."/>
            <person name="Riley R."/>
            <person name="LaButti K."/>
            <person name="Andreopoulos B."/>
            <person name="Lipzen A."/>
            <person name="Chen C."/>
            <person name="Yan M."/>
            <person name="Daum C."/>
            <person name="Ng V."/>
            <person name="Clum A."/>
            <person name="Steindorff A."/>
            <person name="Ohm R.A."/>
            <person name="Martin F."/>
            <person name="Silar P."/>
            <person name="Natvig D.O."/>
            <person name="Lalanne C."/>
            <person name="Gautier V."/>
            <person name="Ament-Velasquez S.L."/>
            <person name="Kruys A."/>
            <person name="Hutchinson M.I."/>
            <person name="Powell A.J."/>
            <person name="Barry K."/>
            <person name="Miller A.N."/>
            <person name="Grigoriev I.V."/>
            <person name="Debuchy R."/>
            <person name="Gladieux P."/>
            <person name="Hiltunen Thoren M."/>
            <person name="Johannesson H."/>
        </authorList>
    </citation>
    <scope>NUCLEOTIDE SEQUENCE</scope>
    <source>
        <strain evidence="2">CBS 118394</strain>
    </source>
</reference>
<comment type="caution">
    <text evidence="2">The sequence shown here is derived from an EMBL/GenBank/DDBJ whole genome shotgun (WGS) entry which is preliminary data.</text>
</comment>
<feature type="region of interest" description="Disordered" evidence="1">
    <location>
        <begin position="51"/>
        <end position="84"/>
    </location>
</feature>
<evidence type="ECO:0000313" key="2">
    <source>
        <dbReference type="EMBL" id="KAK3329295.1"/>
    </source>
</evidence>
<organism evidence="2 3">
    <name type="scientific">Apodospora peruviana</name>
    <dbReference type="NCBI Taxonomy" id="516989"/>
    <lineage>
        <taxon>Eukaryota</taxon>
        <taxon>Fungi</taxon>
        <taxon>Dikarya</taxon>
        <taxon>Ascomycota</taxon>
        <taxon>Pezizomycotina</taxon>
        <taxon>Sordariomycetes</taxon>
        <taxon>Sordariomycetidae</taxon>
        <taxon>Sordariales</taxon>
        <taxon>Lasiosphaeriaceae</taxon>
        <taxon>Apodospora</taxon>
    </lineage>
</organism>
<feature type="region of interest" description="Disordered" evidence="1">
    <location>
        <begin position="121"/>
        <end position="142"/>
    </location>
</feature>
<keyword evidence="3" id="KW-1185">Reference proteome</keyword>
<sequence length="349" mass="37893">MSWMDSWSRPNKHQATPAPFYLLPGGENVPYCKSCGRTIGSRKSGVAILANSSNHGNKKSSSKDAGNNASAGHSGSQTAAPPTNAVKYCSSRCRNKKPGKLDREIEDAFVKFLIGEESIPPDRASTEVSHHGGSNKKTKKGDAGRILVSCDVVEDYVFKKWRGEEAAANAAEKTFGRKKNRASRVLKGPSSDKDEDEGVSLPSSQSRAEPHDGDHGMDHLKPPNLELGQSTDAASQVLDGDVLARMSVRSGTRIRPPQTVSEVNGSVGGEKGWAERIEETDEMREKRIEGQKRTHEKEMIRCAARRGVVFGFNVSTGAGEEGKKCEAVMQGKVVEPSFAKGDWGVRWRE</sequence>
<feature type="region of interest" description="Disordered" evidence="1">
    <location>
        <begin position="1"/>
        <end position="20"/>
    </location>
</feature>
<proteinExistence type="predicted"/>
<evidence type="ECO:0000313" key="3">
    <source>
        <dbReference type="Proteomes" id="UP001283341"/>
    </source>
</evidence>
<feature type="compositionally biased region" description="Polar residues" evidence="1">
    <location>
        <begin position="64"/>
        <end position="81"/>
    </location>
</feature>
<feature type="region of interest" description="Disordered" evidence="1">
    <location>
        <begin position="168"/>
        <end position="227"/>
    </location>
</feature>
<feature type="compositionally biased region" description="Basic and acidic residues" evidence="1">
    <location>
        <begin position="208"/>
        <end position="221"/>
    </location>
</feature>
<name>A0AAE0IQQ1_9PEZI</name>
<dbReference type="EMBL" id="JAUEDM010000001">
    <property type="protein sequence ID" value="KAK3329295.1"/>
    <property type="molecule type" value="Genomic_DNA"/>
</dbReference>
<dbReference type="AlphaFoldDB" id="A0AAE0IQQ1"/>